<evidence type="ECO:0000259" key="1">
    <source>
        <dbReference type="Pfam" id="PF00717"/>
    </source>
</evidence>
<dbReference type="AlphaFoldDB" id="A0A163LFW4"/>
<dbReference type="Pfam" id="PF00717">
    <property type="entry name" value="Peptidase_S24"/>
    <property type="match status" value="1"/>
</dbReference>
<dbReference type="InterPro" id="IPR015927">
    <property type="entry name" value="Peptidase_S24_S26A/B/C"/>
</dbReference>
<dbReference type="PANTHER" id="PTHR33516">
    <property type="entry name" value="LEXA REPRESSOR"/>
    <property type="match status" value="1"/>
</dbReference>
<keyword evidence="3" id="KW-1185">Reference proteome</keyword>
<dbReference type="RefSeq" id="WP_063479140.1">
    <property type="nucleotide sequence ID" value="NZ_CP147845.1"/>
</dbReference>
<dbReference type="GeneID" id="97556403"/>
<dbReference type="EMBL" id="LWMH01000001">
    <property type="protein sequence ID" value="KZS48094.1"/>
    <property type="molecule type" value="Genomic_DNA"/>
</dbReference>
<dbReference type="GO" id="GO:0003677">
    <property type="term" value="F:DNA binding"/>
    <property type="evidence" value="ECO:0007669"/>
    <property type="project" value="InterPro"/>
</dbReference>
<organism evidence="2 3">
    <name type="scientific">Paenibacillus glucanolyticus</name>
    <dbReference type="NCBI Taxonomy" id="59843"/>
    <lineage>
        <taxon>Bacteria</taxon>
        <taxon>Bacillati</taxon>
        <taxon>Bacillota</taxon>
        <taxon>Bacilli</taxon>
        <taxon>Bacillales</taxon>
        <taxon>Paenibacillaceae</taxon>
        <taxon>Paenibacillus</taxon>
    </lineage>
</organism>
<evidence type="ECO:0000313" key="2">
    <source>
        <dbReference type="EMBL" id="KZS48094.1"/>
    </source>
</evidence>
<dbReference type="InterPro" id="IPR039418">
    <property type="entry name" value="LexA-like"/>
</dbReference>
<dbReference type="Proteomes" id="UP000076796">
    <property type="component" value="Unassembled WGS sequence"/>
</dbReference>
<dbReference type="CDD" id="cd06529">
    <property type="entry name" value="S24_LexA-like"/>
    <property type="match status" value="1"/>
</dbReference>
<dbReference type="Gene3D" id="2.10.109.10">
    <property type="entry name" value="Umud Fragment, subunit A"/>
    <property type="match status" value="1"/>
</dbReference>
<comment type="caution">
    <text evidence="2">The sequence shown here is derived from an EMBL/GenBank/DDBJ whole genome shotgun (WGS) entry which is preliminary data.</text>
</comment>
<dbReference type="InterPro" id="IPR001387">
    <property type="entry name" value="Cro/C1-type_HTH"/>
</dbReference>
<dbReference type="InterPro" id="IPR036286">
    <property type="entry name" value="LexA/Signal_pep-like_sf"/>
</dbReference>
<sequence length="241" mass="26540">MNYYELLRSYIKESGLSLSAISEKLEQYGYKVSKGYISQLQNGKTENPATEELNRALAAVTGGDVEQLLTAALIEKAPIEIKEKITKLSMLKELKKDLNKALIVEETPAQYIAESLIKVPVLGSIAAGQPIDRIELIEDIEYINKSVVRGKEAFCLRVKGDSMIGDNIAEGDIVVCVKQNEVSSTDIAVVAIEGETATVKRIKCEGNICILMPSNPRLQPTIVDSSKVEIIGKVVELRRRF</sequence>
<reference evidence="2" key="1">
    <citation type="journal article" date="2016" name="Genome Announc.">
        <title>Draft genomes of two strains of Paenibacillus glucanolyticus with capability to degrade lignocellulose.</title>
        <authorList>
            <person name="Mathews S.L."/>
            <person name="Pawlak J."/>
            <person name="Grunden A.M."/>
        </authorList>
    </citation>
    <scope>NUCLEOTIDE SEQUENCE [LARGE SCALE GENOMIC DNA]</scope>
    <source>
        <strain evidence="2">SLM1</strain>
    </source>
</reference>
<accession>A0A163LFW4</accession>
<dbReference type="PANTHER" id="PTHR33516:SF2">
    <property type="entry name" value="LEXA REPRESSOR-RELATED"/>
    <property type="match status" value="1"/>
</dbReference>
<protein>
    <recommendedName>
        <fullName evidence="1">Peptidase S24/S26A/S26B/S26C domain-containing protein</fullName>
    </recommendedName>
</protein>
<dbReference type="CDD" id="cd00093">
    <property type="entry name" value="HTH_XRE"/>
    <property type="match status" value="1"/>
</dbReference>
<proteinExistence type="predicted"/>
<name>A0A163LFW4_9BACL</name>
<gene>
    <name evidence="2" type="ORF">AWU65_20270</name>
</gene>
<evidence type="ECO:0000313" key="3">
    <source>
        <dbReference type="Proteomes" id="UP000076796"/>
    </source>
</evidence>
<feature type="domain" description="Peptidase S24/S26A/S26B/S26C" evidence="1">
    <location>
        <begin position="120"/>
        <end position="235"/>
    </location>
</feature>
<dbReference type="Gene3D" id="1.10.260.40">
    <property type="entry name" value="lambda repressor-like DNA-binding domains"/>
    <property type="match status" value="1"/>
</dbReference>
<dbReference type="InterPro" id="IPR010982">
    <property type="entry name" value="Lambda_DNA-bd_dom_sf"/>
</dbReference>
<dbReference type="InterPro" id="IPR050077">
    <property type="entry name" value="LexA_repressor"/>
</dbReference>
<dbReference type="SUPFAM" id="SSF51306">
    <property type="entry name" value="LexA/Signal peptidase"/>
    <property type="match status" value="1"/>
</dbReference>